<feature type="region of interest" description="Disordered" evidence="1">
    <location>
        <begin position="890"/>
        <end position="916"/>
    </location>
</feature>
<feature type="compositionally biased region" description="Basic and acidic residues" evidence="1">
    <location>
        <begin position="957"/>
        <end position="968"/>
    </location>
</feature>
<feature type="compositionally biased region" description="Polar residues" evidence="1">
    <location>
        <begin position="554"/>
        <end position="566"/>
    </location>
</feature>
<gene>
    <name evidence="2" type="ORF">UMAG_04510</name>
</gene>
<evidence type="ECO:0000313" key="3">
    <source>
        <dbReference type="Proteomes" id="UP000000561"/>
    </source>
</evidence>
<feature type="region of interest" description="Disordered" evidence="1">
    <location>
        <begin position="500"/>
        <end position="606"/>
    </location>
</feature>
<dbReference type="RefSeq" id="XP_011390841.1">
    <property type="nucleotide sequence ID" value="XM_011392539.1"/>
</dbReference>
<name>A0A0D1DUG8_MYCMD</name>
<feature type="compositionally biased region" description="Pro residues" evidence="1">
    <location>
        <begin position="575"/>
        <end position="586"/>
    </location>
</feature>
<keyword evidence="3" id="KW-1185">Reference proteome</keyword>
<evidence type="ECO:0000256" key="1">
    <source>
        <dbReference type="SAM" id="MobiDB-lite"/>
    </source>
</evidence>
<dbReference type="KEGG" id="uma:UMAG_04510"/>
<feature type="region of interest" description="Disordered" evidence="1">
    <location>
        <begin position="1"/>
        <end position="89"/>
    </location>
</feature>
<dbReference type="OrthoDB" id="3367033at2759"/>
<dbReference type="AlphaFoldDB" id="A0A0D1DUG8"/>
<feature type="compositionally biased region" description="Basic residues" evidence="1">
    <location>
        <begin position="11"/>
        <end position="24"/>
    </location>
</feature>
<feature type="compositionally biased region" description="Low complexity" evidence="1">
    <location>
        <begin position="25"/>
        <end position="35"/>
    </location>
</feature>
<reference evidence="2 3" key="1">
    <citation type="journal article" date="2006" name="Nature">
        <title>Insights from the genome of the biotrophic fungal plant pathogen Ustilago maydis.</title>
        <authorList>
            <person name="Kamper J."/>
            <person name="Kahmann R."/>
            <person name="Bolker M."/>
            <person name="Ma L.J."/>
            <person name="Brefort T."/>
            <person name="Saville B.J."/>
            <person name="Banuett F."/>
            <person name="Kronstad J.W."/>
            <person name="Gold S.E."/>
            <person name="Muller O."/>
            <person name="Perlin M.H."/>
            <person name="Wosten H.A."/>
            <person name="de Vries R."/>
            <person name="Ruiz-Herrera J."/>
            <person name="Reynaga-Pena C.G."/>
            <person name="Snetselaar K."/>
            <person name="McCann M."/>
            <person name="Perez-Martin J."/>
            <person name="Feldbrugge M."/>
            <person name="Basse C.W."/>
            <person name="Steinberg G."/>
            <person name="Ibeas J.I."/>
            <person name="Holloman W."/>
            <person name="Guzman P."/>
            <person name="Farman M."/>
            <person name="Stajich J.E."/>
            <person name="Sentandreu R."/>
            <person name="Gonzalez-Prieto J.M."/>
            <person name="Kennell J.C."/>
            <person name="Molina L."/>
            <person name="Schirawski J."/>
            <person name="Mendoza-Mendoza A."/>
            <person name="Greilinger D."/>
            <person name="Munch K."/>
            <person name="Rossel N."/>
            <person name="Scherer M."/>
            <person name="Vranes M."/>
            <person name="Ladendorf O."/>
            <person name="Vincon V."/>
            <person name="Fuchs U."/>
            <person name="Sandrock B."/>
            <person name="Meng S."/>
            <person name="Ho E.C."/>
            <person name="Cahill M.J."/>
            <person name="Boyce K.J."/>
            <person name="Klose J."/>
            <person name="Klosterman S.J."/>
            <person name="Deelstra H.J."/>
            <person name="Ortiz-Castellanos L."/>
            <person name="Li W."/>
            <person name="Sanchez-Alonso P."/>
            <person name="Schreier P.H."/>
            <person name="Hauser-Hahn I."/>
            <person name="Vaupel M."/>
            <person name="Koopmann E."/>
            <person name="Friedrich G."/>
            <person name="Voss H."/>
            <person name="Schluter T."/>
            <person name="Margolis J."/>
            <person name="Platt D."/>
            <person name="Swimmer C."/>
            <person name="Gnirke A."/>
            <person name="Chen F."/>
            <person name="Vysotskaia V."/>
            <person name="Mannhaupt G."/>
            <person name="Guldener U."/>
            <person name="Munsterkotter M."/>
            <person name="Haase D."/>
            <person name="Oesterheld M."/>
            <person name="Mewes H.W."/>
            <person name="Mauceli E.W."/>
            <person name="DeCaprio D."/>
            <person name="Wade C.M."/>
            <person name="Butler J."/>
            <person name="Young S."/>
            <person name="Jaffe D.B."/>
            <person name="Calvo S."/>
            <person name="Nusbaum C."/>
            <person name="Galagan J."/>
            <person name="Birren B.W."/>
        </authorList>
    </citation>
    <scope>NUCLEOTIDE SEQUENCE [LARGE SCALE GENOMIC DNA]</scope>
    <source>
        <strain evidence="3">DSM 14603 / FGSC 9021 / UM521</strain>
    </source>
</reference>
<dbReference type="EMBL" id="CM003152">
    <property type="protein sequence ID" value="KIS67411.1"/>
    <property type="molecule type" value="Genomic_DNA"/>
</dbReference>
<feature type="region of interest" description="Disordered" evidence="1">
    <location>
        <begin position="956"/>
        <end position="982"/>
    </location>
</feature>
<dbReference type="GeneID" id="23564673"/>
<proteinExistence type="predicted"/>
<protein>
    <submittedName>
        <fullName evidence="2">Uncharacterized protein</fullName>
    </submittedName>
</protein>
<feature type="region of interest" description="Disordered" evidence="1">
    <location>
        <begin position="226"/>
        <end position="279"/>
    </location>
</feature>
<evidence type="ECO:0000313" key="2">
    <source>
        <dbReference type="EMBL" id="KIS67411.1"/>
    </source>
</evidence>
<feature type="compositionally biased region" description="Polar residues" evidence="1">
    <location>
        <begin position="48"/>
        <end position="65"/>
    </location>
</feature>
<dbReference type="InParanoid" id="A0A0D1DUG8"/>
<dbReference type="eggNOG" id="ENOG502RDVK">
    <property type="taxonomic scope" value="Eukaryota"/>
</dbReference>
<dbReference type="VEuPathDB" id="FungiDB:UMAG_04510"/>
<feature type="compositionally biased region" description="Low complexity" evidence="1">
    <location>
        <begin position="304"/>
        <end position="324"/>
    </location>
</feature>
<sequence length="1004" mass="108726">MVVAIREQPTKRSRLSLFRLRKPSTKPSASSTTQTPPQPSESDDHAAPQSTPRQTPRQELPSSMRSGPPPARQAPNLDDSNHAPLPYYYSGSANVPRGYRSSSSSSHVDQYHDIKEPHAGSLPLQHAAAAAARTDIMSTTKHSRQRSHFSIPDVIVTTCEEDGEEQLVQIEIPPNKRRSYVLCDAASEHVRDQRSFKKNTTSGFARRPAPLIKFDSHEIAGVHMSRSGSLPSISSVSTTSSSPISPTLSSPTSASTPSSSVSSSLSKAASNKPSRKSSFPLLFGRKSLDSQKCANVNNGLHQEPLPSSPITPTSTRTTSSDSFPNAHPDGLSFSTHDPLPTPSCSRNVFTRAISSLPSPPVTPTSPVPALSKKQLKTKAKEELALIKELQRVDKLVKQHDVNAIKAHEKAQAKQRKRAAKLVEINQPFHRASTDTRPSVDSYRADGSHPMSAVACVSKKTTTVFQASTRFSAMGMGLTRRNSVRGASTDVRVFAGERRGSEPILSKSTDATMRTRSDASTRVSVDLPESDRLPFTHPRAAPRPNVDCEALPQTAPLTLTKQATRRSSLSKDDSSPPRPTRPAPPVPCQSTTSVRVAQPRSAQTVDVEAADVADADASFGDDSDETTLVWTRASWSELSSGFTAAPLPSLIPSSSSVSSVAVPVELEQDSESGDCVGEFDELQPNARITRRASVQRALAISDAAMSILQKRTSMSKRASHYNAKRRSVQDTEVEAAGVGASKRSSAASSLRRRSFIRQLSDHEGWKVVSSDDQAEQDDGFRPQDSIVAQPDLCSTRWDDWVEQETLNEQHQLTATVTQQRISAQVDLVLADLYSAQNADQVQKQLAEPEPSGECTPTQESVSDPIARLVELPNVDKSCAPERPRRCLHRTTSPTATTCTTSSISSTDSFASNSSGTTRTTDLATLADDSQIDPARNKVSVQDEPICFSRPFSPQYRASLEDQRRADTKENVSVPGYDDAAANKRSETELGASFRLSLAPLAPLQL</sequence>
<feature type="region of interest" description="Disordered" evidence="1">
    <location>
        <begin position="296"/>
        <end position="329"/>
    </location>
</feature>
<feature type="compositionally biased region" description="Polar residues" evidence="1">
    <location>
        <begin position="587"/>
        <end position="603"/>
    </location>
</feature>
<organism evidence="2 3">
    <name type="scientific">Mycosarcoma maydis</name>
    <name type="common">Corn smut fungus</name>
    <name type="synonym">Ustilago maydis</name>
    <dbReference type="NCBI Taxonomy" id="5270"/>
    <lineage>
        <taxon>Eukaryota</taxon>
        <taxon>Fungi</taxon>
        <taxon>Dikarya</taxon>
        <taxon>Basidiomycota</taxon>
        <taxon>Ustilaginomycotina</taxon>
        <taxon>Ustilaginomycetes</taxon>
        <taxon>Ustilaginales</taxon>
        <taxon>Ustilaginaceae</taxon>
        <taxon>Mycosarcoma</taxon>
    </lineage>
</organism>
<feature type="compositionally biased region" description="Basic residues" evidence="1">
    <location>
        <begin position="715"/>
        <end position="725"/>
    </location>
</feature>
<accession>A0A0D1DUG8</accession>
<feature type="compositionally biased region" description="Low complexity" evidence="1">
    <location>
        <begin position="229"/>
        <end position="272"/>
    </location>
</feature>
<feature type="region of interest" description="Disordered" evidence="1">
    <location>
        <begin position="715"/>
        <end position="742"/>
    </location>
</feature>
<dbReference type="OMA" id="NHEFREQ"/>
<dbReference type="Proteomes" id="UP000000561">
    <property type="component" value="Chromosome 13"/>
</dbReference>